<dbReference type="GO" id="GO:0005886">
    <property type="term" value="C:plasma membrane"/>
    <property type="evidence" value="ECO:0007669"/>
    <property type="project" value="UniProtKB-SubCell"/>
</dbReference>
<evidence type="ECO:0000313" key="9">
    <source>
        <dbReference type="Proteomes" id="UP000178098"/>
    </source>
</evidence>
<accession>A0A1F7HFN6</accession>
<dbReference type="EMBL" id="MFZT01000038">
    <property type="protein sequence ID" value="OGK29875.1"/>
    <property type="molecule type" value="Genomic_DNA"/>
</dbReference>
<dbReference type="AlphaFoldDB" id="A0A1F7HFN6"/>
<dbReference type="InterPro" id="IPR033479">
    <property type="entry name" value="dCache_1"/>
</dbReference>
<keyword evidence="2" id="KW-1003">Cell membrane</keyword>
<evidence type="ECO:0000256" key="4">
    <source>
        <dbReference type="ARBA" id="ARBA00022989"/>
    </source>
</evidence>
<feature type="transmembrane region" description="Helical" evidence="6">
    <location>
        <begin position="288"/>
        <end position="308"/>
    </location>
</feature>
<reference evidence="8 9" key="1">
    <citation type="journal article" date="2016" name="Nat. Commun.">
        <title>Thousands of microbial genomes shed light on interconnected biogeochemical processes in an aquifer system.</title>
        <authorList>
            <person name="Anantharaman K."/>
            <person name="Brown C.T."/>
            <person name="Hug L.A."/>
            <person name="Sharon I."/>
            <person name="Castelle C.J."/>
            <person name="Probst A.J."/>
            <person name="Thomas B.C."/>
            <person name="Singh A."/>
            <person name="Wilkins M.J."/>
            <person name="Karaoz U."/>
            <person name="Brodie E.L."/>
            <person name="Williams K.H."/>
            <person name="Hubbard S.S."/>
            <person name="Banfield J.F."/>
        </authorList>
    </citation>
    <scope>NUCLEOTIDE SEQUENCE [LARGE SCALE GENOMIC DNA]</scope>
</reference>
<feature type="transmembrane region" description="Helical" evidence="6">
    <location>
        <begin position="12"/>
        <end position="32"/>
    </location>
</feature>
<dbReference type="CDD" id="cd12914">
    <property type="entry name" value="PDC1_DGC_like"/>
    <property type="match status" value="1"/>
</dbReference>
<proteinExistence type="predicted"/>
<organism evidence="8 9">
    <name type="scientific">Candidatus Roizmanbacteria bacterium RIFCSPHIGHO2_02_FULL_43_11</name>
    <dbReference type="NCBI Taxonomy" id="1802043"/>
    <lineage>
        <taxon>Bacteria</taxon>
        <taxon>Candidatus Roizmaniibacteriota</taxon>
    </lineage>
</organism>
<evidence type="ECO:0000256" key="1">
    <source>
        <dbReference type="ARBA" id="ARBA00004651"/>
    </source>
</evidence>
<keyword evidence="3 6" id="KW-0812">Transmembrane</keyword>
<evidence type="ECO:0000313" key="8">
    <source>
        <dbReference type="EMBL" id="OGK29875.1"/>
    </source>
</evidence>
<dbReference type="Gene3D" id="3.30.450.20">
    <property type="entry name" value="PAS domain"/>
    <property type="match status" value="2"/>
</dbReference>
<feature type="domain" description="Cache" evidence="7">
    <location>
        <begin position="40"/>
        <end position="260"/>
    </location>
</feature>
<keyword evidence="4 6" id="KW-1133">Transmembrane helix</keyword>
<protein>
    <recommendedName>
        <fullName evidence="7">Cache domain-containing protein</fullName>
    </recommendedName>
</protein>
<dbReference type="CDD" id="cd12915">
    <property type="entry name" value="PDC2_DGC_like"/>
    <property type="match status" value="1"/>
</dbReference>
<comment type="subcellular location">
    <subcellularLocation>
        <location evidence="1">Cell membrane</location>
        <topology evidence="1">Multi-pass membrane protein</topology>
    </subcellularLocation>
</comment>
<gene>
    <name evidence="8" type="ORF">A3D08_00845</name>
</gene>
<evidence type="ECO:0000256" key="5">
    <source>
        <dbReference type="ARBA" id="ARBA00023136"/>
    </source>
</evidence>
<keyword evidence="5 6" id="KW-0472">Membrane</keyword>
<evidence type="ECO:0000256" key="6">
    <source>
        <dbReference type="SAM" id="Phobius"/>
    </source>
</evidence>
<evidence type="ECO:0000259" key="7">
    <source>
        <dbReference type="Pfam" id="PF02743"/>
    </source>
</evidence>
<evidence type="ECO:0000256" key="3">
    <source>
        <dbReference type="ARBA" id="ARBA00022692"/>
    </source>
</evidence>
<dbReference type="Pfam" id="PF02743">
    <property type="entry name" value="dCache_1"/>
    <property type="match status" value="1"/>
</dbReference>
<dbReference type="Proteomes" id="UP000178098">
    <property type="component" value="Unassembled WGS sequence"/>
</dbReference>
<evidence type="ECO:0000256" key="2">
    <source>
        <dbReference type="ARBA" id="ARBA00022475"/>
    </source>
</evidence>
<name>A0A1F7HFN6_9BACT</name>
<sequence>MNKRLSRLTLQNALFIVVLHVLLPAIIAIMYIQLGQRETLLKTFENSFVQVARFVSNSSEEEFRKAKHILSLFSQLQEVRYADKTQCTHIAQKIIASNENKSYTNIGAANKEGDTFCSAMPMKNPLNLSEQDGFKHVRESKKFYVGNYRISTITDKAIIVASHPVLDESGNFNGITFAAIDVAYLQNLVKQIALPFDYTIIITDKNGTVLARKPNPEKWVGKNIKATRLGNALFSTTKDGGIFRALGLDGDKMTYAYARMQQPIGGTSIYSVIGIPEDRLSEVSNENLIRNAVFVILILIMSITIAIIDWKFILSKKAEELGGESS</sequence>
<comment type="caution">
    <text evidence="8">The sequence shown here is derived from an EMBL/GenBank/DDBJ whole genome shotgun (WGS) entry which is preliminary data.</text>
</comment>